<evidence type="ECO:0000313" key="2">
    <source>
        <dbReference type="Proteomes" id="UP000765509"/>
    </source>
</evidence>
<dbReference type="Proteomes" id="UP000765509">
    <property type="component" value="Unassembled WGS sequence"/>
</dbReference>
<comment type="caution">
    <text evidence="1">The sequence shown here is derived from an EMBL/GenBank/DDBJ whole genome shotgun (WGS) entry which is preliminary data.</text>
</comment>
<evidence type="ECO:0000313" key="1">
    <source>
        <dbReference type="EMBL" id="MBW0482683.1"/>
    </source>
</evidence>
<protein>
    <submittedName>
        <fullName evidence="1">Uncharacterized protein</fullName>
    </submittedName>
</protein>
<dbReference type="AlphaFoldDB" id="A0A9Q3CGS4"/>
<accession>A0A9Q3CGS4</accession>
<sequence length="97" mass="10771">MTSTSAPPLSFVTIPDFPESNLVQSTFTCFIYEDFKHPSISSPPCINDINWLKYLEIASIFGDLIAPLVHCPHISFPNLNSLPPYNHQPASSPVLQL</sequence>
<keyword evidence="2" id="KW-1185">Reference proteome</keyword>
<dbReference type="EMBL" id="AVOT02006889">
    <property type="protein sequence ID" value="MBW0482683.1"/>
    <property type="molecule type" value="Genomic_DNA"/>
</dbReference>
<reference evidence="1" key="1">
    <citation type="submission" date="2021-03" db="EMBL/GenBank/DDBJ databases">
        <title>Draft genome sequence of rust myrtle Austropuccinia psidii MF-1, a brazilian biotype.</title>
        <authorList>
            <person name="Quecine M.C."/>
            <person name="Pachon D.M.R."/>
            <person name="Bonatelli M.L."/>
            <person name="Correr F.H."/>
            <person name="Franceschini L.M."/>
            <person name="Leite T.F."/>
            <person name="Margarido G.R.A."/>
            <person name="Almeida C.A."/>
            <person name="Ferrarezi J.A."/>
            <person name="Labate C.A."/>
        </authorList>
    </citation>
    <scope>NUCLEOTIDE SEQUENCE</scope>
    <source>
        <strain evidence="1">MF-1</strain>
    </source>
</reference>
<name>A0A9Q3CGS4_9BASI</name>
<organism evidence="1 2">
    <name type="scientific">Austropuccinia psidii MF-1</name>
    <dbReference type="NCBI Taxonomy" id="1389203"/>
    <lineage>
        <taxon>Eukaryota</taxon>
        <taxon>Fungi</taxon>
        <taxon>Dikarya</taxon>
        <taxon>Basidiomycota</taxon>
        <taxon>Pucciniomycotina</taxon>
        <taxon>Pucciniomycetes</taxon>
        <taxon>Pucciniales</taxon>
        <taxon>Sphaerophragmiaceae</taxon>
        <taxon>Austropuccinia</taxon>
    </lineage>
</organism>
<proteinExistence type="predicted"/>
<gene>
    <name evidence="1" type="ORF">O181_022398</name>
</gene>